<keyword evidence="5" id="KW-1185">Reference proteome</keyword>
<organism evidence="4 5">
    <name type="scientific">Geodermatophilus sabuli</name>
    <dbReference type="NCBI Taxonomy" id="1564158"/>
    <lineage>
        <taxon>Bacteria</taxon>
        <taxon>Bacillati</taxon>
        <taxon>Actinomycetota</taxon>
        <taxon>Actinomycetes</taxon>
        <taxon>Geodermatophilales</taxon>
        <taxon>Geodermatophilaceae</taxon>
        <taxon>Geodermatophilus</taxon>
    </lineage>
</organism>
<evidence type="ECO:0000256" key="1">
    <source>
        <dbReference type="ARBA" id="ARBA00022527"/>
    </source>
</evidence>
<dbReference type="Proteomes" id="UP000219514">
    <property type="component" value="Unassembled WGS sequence"/>
</dbReference>
<keyword evidence="4" id="KW-0808">Transferase</keyword>
<dbReference type="Pfam" id="PF13581">
    <property type="entry name" value="HATPase_c_2"/>
    <property type="match status" value="1"/>
</dbReference>
<dbReference type="RefSeq" id="WP_097207152.1">
    <property type="nucleotide sequence ID" value="NZ_JACHXB010000002.1"/>
</dbReference>
<dbReference type="OrthoDB" id="4350801at2"/>
<dbReference type="InterPro" id="IPR003594">
    <property type="entry name" value="HATPase_dom"/>
</dbReference>
<keyword evidence="4" id="KW-0418">Kinase</keyword>
<dbReference type="InterPro" id="IPR047718">
    <property type="entry name" value="RsbA-like_anti_sig"/>
</dbReference>
<dbReference type="EMBL" id="OBDO01000006">
    <property type="protein sequence ID" value="SNX97163.1"/>
    <property type="molecule type" value="Genomic_DNA"/>
</dbReference>
<dbReference type="PANTHER" id="PTHR35526:SF3">
    <property type="entry name" value="ANTI-SIGMA-F FACTOR RSBW"/>
    <property type="match status" value="1"/>
</dbReference>
<feature type="domain" description="Histidine kinase/HSP90-like ATPase" evidence="2">
    <location>
        <begin position="204"/>
        <end position="309"/>
    </location>
</feature>
<dbReference type="AlphaFoldDB" id="A0A285EE78"/>
<dbReference type="SUPFAM" id="SSF55874">
    <property type="entry name" value="ATPase domain of HSP90 chaperone/DNA topoisomerase II/histidine kinase"/>
    <property type="match status" value="1"/>
</dbReference>
<proteinExistence type="predicted"/>
<feature type="domain" description="MEDS" evidence="3">
    <location>
        <begin position="17"/>
        <end position="160"/>
    </location>
</feature>
<dbReference type="InterPro" id="IPR036890">
    <property type="entry name" value="HATPase_C_sf"/>
</dbReference>
<dbReference type="InterPro" id="IPR025847">
    <property type="entry name" value="MEDS_domain"/>
</dbReference>
<evidence type="ECO:0000313" key="4">
    <source>
        <dbReference type="EMBL" id="SNX97163.1"/>
    </source>
</evidence>
<evidence type="ECO:0000259" key="3">
    <source>
        <dbReference type="Pfam" id="PF14417"/>
    </source>
</evidence>
<dbReference type="PANTHER" id="PTHR35526">
    <property type="entry name" value="ANTI-SIGMA-F FACTOR RSBW-RELATED"/>
    <property type="match status" value="1"/>
</dbReference>
<dbReference type="InterPro" id="IPR050267">
    <property type="entry name" value="Anti-sigma-factor_SerPK"/>
</dbReference>
<dbReference type="Gene3D" id="3.30.565.10">
    <property type="entry name" value="Histidine kinase-like ATPase, C-terminal domain"/>
    <property type="match status" value="1"/>
</dbReference>
<dbReference type="CDD" id="cd16936">
    <property type="entry name" value="HATPase_RsbW-like"/>
    <property type="match status" value="1"/>
</dbReference>
<sequence>MTSMRPTGEWDGTDFAHEAFLFATDQEVLDRIVPFAMEGLSRGEPVLVVAGERVRRLLAEELGQDVRRLATFAAAETWWRGGHGTLQAYDRDLRTLRSAAPTWRLVAEPVWLAREDGREWSRFEAVANQCYAAMPYYSLCLHDRRRLPASVLDAVVRTHPLTWSGHAPVAAAAYEDPQGFLRSVQPEWDARPGHSVVWTVTAPREARRALAAAVVDGWRARAEDVVLATHELLTNALRVAAFVEVAFWTDHETLVVEVSDTGPGLPDETCGYVPPADDLEGSRGMWLAWSLADDAAVASSPTGTAIRLYFRR</sequence>
<reference evidence="4 5" key="1">
    <citation type="submission" date="2017-09" db="EMBL/GenBank/DDBJ databases">
        <authorList>
            <person name="Ehlers B."/>
            <person name="Leendertz F.H."/>
        </authorList>
    </citation>
    <scope>NUCLEOTIDE SEQUENCE [LARGE SCALE GENOMIC DNA]</scope>
    <source>
        <strain evidence="4 5">DSM 46844</strain>
    </source>
</reference>
<keyword evidence="1" id="KW-0723">Serine/threonine-protein kinase</keyword>
<evidence type="ECO:0000313" key="5">
    <source>
        <dbReference type="Proteomes" id="UP000219514"/>
    </source>
</evidence>
<dbReference type="NCBIfam" id="NF041045">
    <property type="entry name" value="RsbA_anti_sig"/>
    <property type="match status" value="1"/>
</dbReference>
<protein>
    <submittedName>
        <fullName evidence="4">Histidine kinase-like ATPase domain-containing protein</fullName>
    </submittedName>
</protein>
<accession>A0A285EE78</accession>
<dbReference type="GO" id="GO:0004674">
    <property type="term" value="F:protein serine/threonine kinase activity"/>
    <property type="evidence" value="ECO:0007669"/>
    <property type="project" value="UniProtKB-KW"/>
</dbReference>
<dbReference type="Pfam" id="PF14417">
    <property type="entry name" value="MEDS"/>
    <property type="match status" value="1"/>
</dbReference>
<gene>
    <name evidence="4" type="ORF">SAMN06893097_106113</name>
</gene>
<name>A0A285EE78_9ACTN</name>
<evidence type="ECO:0000259" key="2">
    <source>
        <dbReference type="Pfam" id="PF13581"/>
    </source>
</evidence>